<evidence type="ECO:0000313" key="3">
    <source>
        <dbReference type="Proteomes" id="UP001310594"/>
    </source>
</evidence>
<feature type="compositionally biased region" description="Basic and acidic residues" evidence="1">
    <location>
        <begin position="165"/>
        <end position="211"/>
    </location>
</feature>
<name>A0AAN7W5R0_9PEZI</name>
<sequence length="339" mass="38901">METPIEELYAIQSRAIDDLKHARAALASAIQALRNITAIVDAEKAKLKAINLRGSWWYQADLFEAETKCNAAGAEQATASQHVCRTTKNASMSKEQLMAVSRLIHDAKVRQTAADRLAEAQQAEDEARRLADARELEARQREVKRRQNEVTARIVARRAAQEREAKARKAAEEKAKQEREWKEESRRAEYEWRQEEYRKQQHAKEQSSESNKRRRLIDETTNAPSLPLLRITRDKILEWHKTCEGLKDGDKSTLRSFPQPPYEICVKESCAAAEKTRAVKACRCNSNHEFNGRNKATLKVDRLAFHPDKFSIVQDDVRDRIQQAAKEVFSVVQEMYSNA</sequence>
<gene>
    <name evidence="2" type="ORF">LTR97_006938</name>
</gene>
<accession>A0AAN7W5R0</accession>
<dbReference type="Proteomes" id="UP001310594">
    <property type="component" value="Unassembled WGS sequence"/>
</dbReference>
<reference evidence="2" key="1">
    <citation type="submission" date="2023-08" db="EMBL/GenBank/DDBJ databases">
        <title>Black Yeasts Isolated from many extreme environments.</title>
        <authorList>
            <person name="Coleine C."/>
            <person name="Stajich J.E."/>
            <person name="Selbmann L."/>
        </authorList>
    </citation>
    <scope>NUCLEOTIDE SEQUENCE</scope>
    <source>
        <strain evidence="2">CCFEE 5810</strain>
    </source>
</reference>
<evidence type="ECO:0000256" key="1">
    <source>
        <dbReference type="SAM" id="MobiDB-lite"/>
    </source>
</evidence>
<proteinExistence type="predicted"/>
<protein>
    <submittedName>
        <fullName evidence="2">Uncharacterized protein</fullName>
    </submittedName>
</protein>
<dbReference type="AlphaFoldDB" id="A0AAN7W5R0"/>
<organism evidence="2 3">
    <name type="scientific">Elasticomyces elasticus</name>
    <dbReference type="NCBI Taxonomy" id="574655"/>
    <lineage>
        <taxon>Eukaryota</taxon>
        <taxon>Fungi</taxon>
        <taxon>Dikarya</taxon>
        <taxon>Ascomycota</taxon>
        <taxon>Pezizomycotina</taxon>
        <taxon>Dothideomycetes</taxon>
        <taxon>Dothideomycetidae</taxon>
        <taxon>Mycosphaerellales</taxon>
        <taxon>Teratosphaeriaceae</taxon>
        <taxon>Elasticomyces</taxon>
    </lineage>
</organism>
<evidence type="ECO:0000313" key="2">
    <source>
        <dbReference type="EMBL" id="KAK5697978.1"/>
    </source>
</evidence>
<dbReference type="EMBL" id="JAVRQU010000010">
    <property type="protein sequence ID" value="KAK5697978.1"/>
    <property type="molecule type" value="Genomic_DNA"/>
</dbReference>
<comment type="caution">
    <text evidence="2">The sequence shown here is derived from an EMBL/GenBank/DDBJ whole genome shotgun (WGS) entry which is preliminary data.</text>
</comment>
<feature type="region of interest" description="Disordered" evidence="1">
    <location>
        <begin position="165"/>
        <end position="219"/>
    </location>
</feature>